<evidence type="ECO:0000256" key="5">
    <source>
        <dbReference type="ARBA" id="ARBA00022597"/>
    </source>
</evidence>
<keyword evidence="4 10" id="KW-1003">Cell membrane</keyword>
<comment type="function">
    <text evidence="10">Part of the ABC transporter complex MalEFGK involved in maltose/maltodextrin import. Probably responsible for the translocation of the substrate across the membrane.</text>
</comment>
<evidence type="ECO:0000313" key="13">
    <source>
        <dbReference type="EMBL" id="MBO1512484.1"/>
    </source>
</evidence>
<dbReference type="SUPFAM" id="SSF161098">
    <property type="entry name" value="MetI-like"/>
    <property type="match status" value="1"/>
</dbReference>
<feature type="transmembrane region" description="Helical" evidence="9">
    <location>
        <begin position="377"/>
        <end position="403"/>
    </location>
</feature>
<dbReference type="PANTHER" id="PTHR47314">
    <property type="entry name" value="MALTOSE/MALTODEXTRIN TRANSPORT SYSTEM PERMEASE PROTEIN MALF"/>
    <property type="match status" value="1"/>
</dbReference>
<comment type="similarity">
    <text evidence="2 10">Belongs to the binding-protein-dependent transport system permease family. MalFG subfamily.</text>
</comment>
<evidence type="ECO:0000256" key="9">
    <source>
        <dbReference type="RuleBase" id="RU363032"/>
    </source>
</evidence>
<dbReference type="Proteomes" id="UP000663981">
    <property type="component" value="Unassembled WGS sequence"/>
</dbReference>
<protein>
    <recommendedName>
        <fullName evidence="10">Maltose/maltodextrin transport system permease protein</fullName>
    </recommendedName>
</protein>
<evidence type="ECO:0000256" key="3">
    <source>
        <dbReference type="ARBA" id="ARBA00022448"/>
    </source>
</evidence>
<evidence type="ECO:0000256" key="4">
    <source>
        <dbReference type="ARBA" id="ARBA00022475"/>
    </source>
</evidence>
<dbReference type="PANTHER" id="PTHR47314:SF1">
    <property type="entry name" value="MALTOSE_MALTODEXTRIN TRANSPORT SYSTEM PERMEASE PROTEIN MALF"/>
    <property type="match status" value="1"/>
</dbReference>
<evidence type="ECO:0000256" key="8">
    <source>
        <dbReference type="ARBA" id="ARBA00023136"/>
    </source>
</evidence>
<evidence type="ECO:0000256" key="11">
    <source>
        <dbReference type="SAM" id="MobiDB-lite"/>
    </source>
</evidence>
<keyword evidence="5 10" id="KW-0762">Sugar transport</keyword>
<feature type="compositionally biased region" description="Basic and acidic residues" evidence="11">
    <location>
        <begin position="1"/>
        <end position="20"/>
    </location>
</feature>
<name>A0ABS3N339_9BACI</name>
<dbReference type="EMBL" id="JAGDEL010000008">
    <property type="protein sequence ID" value="MBO1512484.1"/>
    <property type="molecule type" value="Genomic_DNA"/>
</dbReference>
<feature type="transmembrane region" description="Helical" evidence="9">
    <location>
        <begin position="322"/>
        <end position="343"/>
    </location>
</feature>
<dbReference type="PROSITE" id="PS50928">
    <property type="entry name" value="ABC_TM1"/>
    <property type="match status" value="1"/>
</dbReference>
<feature type="transmembrane region" description="Helical" evidence="9">
    <location>
        <begin position="71"/>
        <end position="91"/>
    </location>
</feature>
<feature type="region of interest" description="Disordered" evidence="11">
    <location>
        <begin position="1"/>
        <end position="31"/>
    </location>
</feature>
<keyword evidence="7 9" id="KW-1133">Transmembrane helix</keyword>
<evidence type="ECO:0000256" key="2">
    <source>
        <dbReference type="ARBA" id="ARBA00009047"/>
    </source>
</evidence>
<dbReference type="InterPro" id="IPR000515">
    <property type="entry name" value="MetI-like"/>
</dbReference>
<comment type="caution">
    <text evidence="13">The sequence shown here is derived from an EMBL/GenBank/DDBJ whole genome shotgun (WGS) entry which is preliminary data.</text>
</comment>
<feature type="transmembrane region" description="Helical" evidence="9">
    <location>
        <begin position="436"/>
        <end position="456"/>
    </location>
</feature>
<feature type="transmembrane region" description="Helical" evidence="9">
    <location>
        <begin position="111"/>
        <end position="134"/>
    </location>
</feature>
<evidence type="ECO:0000256" key="6">
    <source>
        <dbReference type="ARBA" id="ARBA00022692"/>
    </source>
</evidence>
<dbReference type="Pfam" id="PF00528">
    <property type="entry name" value="BPD_transp_1"/>
    <property type="match status" value="1"/>
</dbReference>
<organism evidence="13 14">
    <name type="scientific">Metabacillus bambusae</name>
    <dbReference type="NCBI Taxonomy" id="2795218"/>
    <lineage>
        <taxon>Bacteria</taxon>
        <taxon>Bacillati</taxon>
        <taxon>Bacillota</taxon>
        <taxon>Bacilli</taxon>
        <taxon>Bacillales</taxon>
        <taxon>Bacillaceae</taxon>
        <taxon>Metabacillus</taxon>
    </lineage>
</organism>
<gene>
    <name evidence="13" type="ORF">I7822_12465</name>
</gene>
<dbReference type="InterPro" id="IPR035906">
    <property type="entry name" value="MetI-like_sf"/>
</dbReference>
<dbReference type="RefSeq" id="WP_207978552.1">
    <property type="nucleotide sequence ID" value="NZ_JAGDEL010000008.1"/>
</dbReference>
<keyword evidence="3 9" id="KW-0813">Transport</keyword>
<feature type="transmembrane region" description="Helical" evidence="9">
    <location>
        <begin position="234"/>
        <end position="261"/>
    </location>
</feature>
<dbReference type="Gene3D" id="1.10.3720.10">
    <property type="entry name" value="MetI-like"/>
    <property type="match status" value="1"/>
</dbReference>
<proteinExistence type="inferred from homology"/>
<feature type="transmembrane region" description="Helical" evidence="9">
    <location>
        <begin position="273"/>
        <end position="294"/>
    </location>
</feature>
<evidence type="ECO:0000313" key="14">
    <source>
        <dbReference type="Proteomes" id="UP000663981"/>
    </source>
</evidence>
<evidence type="ECO:0000256" key="10">
    <source>
        <dbReference type="RuleBase" id="RU367050"/>
    </source>
</evidence>
<reference evidence="13 14" key="1">
    <citation type="submission" date="2021-03" db="EMBL/GenBank/DDBJ databases">
        <title>Whole genome sequence of Metabacillus bambusae BG109.</title>
        <authorList>
            <person name="Jeong J.W."/>
        </authorList>
    </citation>
    <scope>NUCLEOTIDE SEQUENCE [LARGE SCALE GENOMIC DNA]</scope>
    <source>
        <strain evidence="13 14">BG109</strain>
    </source>
</reference>
<evidence type="ECO:0000256" key="7">
    <source>
        <dbReference type="ARBA" id="ARBA00022989"/>
    </source>
</evidence>
<dbReference type="SUPFAM" id="SSF160964">
    <property type="entry name" value="MalF N-terminal region-like"/>
    <property type="match status" value="1"/>
</dbReference>
<comment type="subcellular location">
    <subcellularLocation>
        <location evidence="1 9">Cell membrane</location>
        <topology evidence="1 9">Multi-pass membrane protein</topology>
    </subcellularLocation>
</comment>
<dbReference type="CDD" id="cd06261">
    <property type="entry name" value="TM_PBP2"/>
    <property type="match status" value="1"/>
</dbReference>
<sequence length="471" mass="54163">MSSLARDRNYEQKSRKESNAKKTNKSSKIPIPPNRTFLTKPRIGAFLSLIFMGLGQLYNRQIVKGLCFITLELYLLLFWTVPFQWAMWGLTTLGETPQSRDGFKIVQGDHSIFLMIEGILFLISFLLFLWFYYLNIRDAYKVALKNEKGIKPNGAKDMFRNIWENGFPYILLTPSVLFTSFLTILPLLFGILIAFTNYSAPNHLPPKHLVDWVGFDTFIQLFQMKTWSTTFYGVFSWTVIWAVISTITTFFLGLIFAVLLNQKGIKFKKFWRSMFILPWAIPQFVSILIMRNIFNGEFGPLNRYLIELGVIQGAIPWLSDPFLAKVTLIVVNMWFGFPFWMVLMSGVLTSIDKEVYEAAEVDGATPVQRFWKITMPLIMFATAPLAIMSFAGNFNNFNIIYLMTEGGPVNMDYSYAGSTDILISWIYKLTLDNSQFAVASVVSILIFIVIATFSIINFRKTRAFKEEDMMS</sequence>
<evidence type="ECO:0000256" key="1">
    <source>
        <dbReference type="ARBA" id="ARBA00004651"/>
    </source>
</evidence>
<keyword evidence="6 9" id="KW-0812">Transmembrane</keyword>
<accession>A0ABS3N339</accession>
<keyword evidence="14" id="KW-1185">Reference proteome</keyword>
<keyword evidence="8 9" id="KW-0472">Membrane</keyword>
<feature type="transmembrane region" description="Helical" evidence="9">
    <location>
        <begin position="169"/>
        <end position="195"/>
    </location>
</feature>
<feature type="domain" description="ABC transmembrane type-1" evidence="12">
    <location>
        <begin position="235"/>
        <end position="457"/>
    </location>
</feature>
<evidence type="ECO:0000259" key="12">
    <source>
        <dbReference type="PROSITE" id="PS50928"/>
    </source>
</evidence>